<proteinExistence type="predicted"/>
<name>X1VYS1_9ZZZZ</name>
<sequence length="45" mass="5219">RKLLGILNPGSQLMVIDSAWSKRRQQYRQKDGSGYFGEEVENIYS</sequence>
<comment type="caution">
    <text evidence="1">The sequence shown here is derived from an EMBL/GenBank/DDBJ whole genome shotgun (WGS) entry which is preliminary data.</text>
</comment>
<organism evidence="1">
    <name type="scientific">marine sediment metagenome</name>
    <dbReference type="NCBI Taxonomy" id="412755"/>
    <lineage>
        <taxon>unclassified sequences</taxon>
        <taxon>metagenomes</taxon>
        <taxon>ecological metagenomes</taxon>
    </lineage>
</organism>
<gene>
    <name evidence="1" type="ORF">S12H4_63361</name>
</gene>
<evidence type="ECO:0000313" key="1">
    <source>
        <dbReference type="EMBL" id="GAJ17520.1"/>
    </source>
</evidence>
<dbReference type="EMBL" id="BARW01043057">
    <property type="protein sequence ID" value="GAJ17520.1"/>
    <property type="molecule type" value="Genomic_DNA"/>
</dbReference>
<accession>X1VYS1</accession>
<feature type="non-terminal residue" evidence="1">
    <location>
        <position position="45"/>
    </location>
</feature>
<reference evidence="1" key="1">
    <citation type="journal article" date="2014" name="Front. Microbiol.">
        <title>High frequency of phylogenetically diverse reductive dehalogenase-homologous genes in deep subseafloor sedimentary metagenomes.</title>
        <authorList>
            <person name="Kawai M."/>
            <person name="Futagami T."/>
            <person name="Toyoda A."/>
            <person name="Takaki Y."/>
            <person name="Nishi S."/>
            <person name="Hori S."/>
            <person name="Arai W."/>
            <person name="Tsubouchi T."/>
            <person name="Morono Y."/>
            <person name="Uchiyama I."/>
            <person name="Ito T."/>
            <person name="Fujiyama A."/>
            <person name="Inagaki F."/>
            <person name="Takami H."/>
        </authorList>
    </citation>
    <scope>NUCLEOTIDE SEQUENCE</scope>
    <source>
        <strain evidence="1">Expedition CK06-06</strain>
    </source>
</reference>
<protein>
    <submittedName>
        <fullName evidence="1">Uncharacterized protein</fullName>
    </submittedName>
</protein>
<feature type="non-terminal residue" evidence="1">
    <location>
        <position position="1"/>
    </location>
</feature>
<dbReference type="AlphaFoldDB" id="X1VYS1"/>